<dbReference type="SUPFAM" id="SSF53383">
    <property type="entry name" value="PLP-dependent transferases"/>
    <property type="match status" value="1"/>
</dbReference>
<proteinExistence type="inferred from homology"/>
<comment type="caution">
    <text evidence="12">The sequence shown here is derived from an EMBL/GenBank/DDBJ whole genome shotgun (WGS) entry which is preliminary data.</text>
</comment>
<dbReference type="InterPro" id="IPR015422">
    <property type="entry name" value="PyrdxlP-dep_Trfase_small"/>
</dbReference>
<dbReference type="Proteomes" id="UP000479756">
    <property type="component" value="Unassembled WGS sequence"/>
</dbReference>
<dbReference type="InterPro" id="IPR015424">
    <property type="entry name" value="PyrdxlP-dep_Trfase"/>
</dbReference>
<dbReference type="FunFam" id="3.40.640.10:FF:000084">
    <property type="entry name" value="IscS-like cysteine desulfurase"/>
    <property type="match status" value="1"/>
</dbReference>
<evidence type="ECO:0000256" key="9">
    <source>
        <dbReference type="ARBA" id="ARBA00050776"/>
    </source>
</evidence>
<evidence type="ECO:0000256" key="8">
    <source>
        <dbReference type="ARBA" id="ARBA00023014"/>
    </source>
</evidence>
<evidence type="ECO:0000256" key="7">
    <source>
        <dbReference type="ARBA" id="ARBA00023004"/>
    </source>
</evidence>
<dbReference type="GO" id="GO:0046872">
    <property type="term" value="F:metal ion binding"/>
    <property type="evidence" value="ECO:0007669"/>
    <property type="project" value="UniProtKB-KW"/>
</dbReference>
<evidence type="ECO:0000313" key="12">
    <source>
        <dbReference type="EMBL" id="NEM89868.1"/>
    </source>
</evidence>
<evidence type="ECO:0000256" key="2">
    <source>
        <dbReference type="ARBA" id="ARBA00006490"/>
    </source>
</evidence>
<evidence type="ECO:0000256" key="4">
    <source>
        <dbReference type="ARBA" id="ARBA00022679"/>
    </source>
</evidence>
<dbReference type="Gene3D" id="3.90.1150.10">
    <property type="entry name" value="Aspartate Aminotransferase, domain 1"/>
    <property type="match status" value="1"/>
</dbReference>
<dbReference type="AlphaFoldDB" id="A0A7C9PL69"/>
<dbReference type="InterPro" id="IPR000192">
    <property type="entry name" value="Aminotrans_V_dom"/>
</dbReference>
<dbReference type="PIRSF" id="PIRSF005572">
    <property type="entry name" value="NifS"/>
    <property type="match status" value="1"/>
</dbReference>
<evidence type="ECO:0000256" key="6">
    <source>
        <dbReference type="ARBA" id="ARBA00022898"/>
    </source>
</evidence>
<dbReference type="Gene3D" id="3.40.640.10">
    <property type="entry name" value="Type I PLP-dependent aspartate aminotransferase-like (Major domain)"/>
    <property type="match status" value="1"/>
</dbReference>
<dbReference type="InterPro" id="IPR015421">
    <property type="entry name" value="PyrdxlP-dep_Trfase_major"/>
</dbReference>
<evidence type="ECO:0000256" key="10">
    <source>
        <dbReference type="RuleBase" id="RU004504"/>
    </source>
</evidence>
<keyword evidence="7" id="KW-0408">Iron</keyword>
<evidence type="ECO:0000256" key="3">
    <source>
        <dbReference type="ARBA" id="ARBA00012239"/>
    </source>
</evidence>
<sequence length="384" mass="39517">MIYLDRAATTEVRREVLEAMWPYLTGEFGNPSSSHSLGATAARALADARSRVARVLGARPGDIVFTSGGSESDTLAIVGIALANPRGRHVVTTAIEHPAVLESCAHLARIHGFEVTVLPVGPDGLLDLGALEAAGRPDTTLVSVMYANNEVGTVQDIAAIARIAHGSGALVHSDAVQAPGWLPLDVQELGVDALSLSGHKVGAPKGIGALFVRGRIPLEPVIHGGGQERGRRSGTENLAGAVGLATGLEIVDRHRTEAAPTVTRVRDAFIDDVLASVPDARLTGSPTHRLPGSASFTFPTTSGEAVLLELERAGILCSSGSACAAGSDEPSHVLVALGIAPEVAQTAVRFSFDETVSRAELAEVAIAVRDAVRTVAAGGAPPAR</sequence>
<keyword evidence="8" id="KW-0411">Iron-sulfur</keyword>
<comment type="cofactor">
    <cofactor evidence="1 10">
        <name>pyridoxal 5'-phosphate</name>
        <dbReference type="ChEBI" id="CHEBI:597326"/>
    </cofactor>
</comment>
<name>A0A7C9PL69_9MICO</name>
<dbReference type="GO" id="GO:0031071">
    <property type="term" value="F:cysteine desulfurase activity"/>
    <property type="evidence" value="ECO:0007669"/>
    <property type="project" value="UniProtKB-EC"/>
</dbReference>
<comment type="catalytic activity">
    <reaction evidence="9">
        <text>(sulfur carrier)-H + L-cysteine = (sulfur carrier)-SH + L-alanine</text>
        <dbReference type="Rhea" id="RHEA:43892"/>
        <dbReference type="Rhea" id="RHEA-COMP:14737"/>
        <dbReference type="Rhea" id="RHEA-COMP:14739"/>
        <dbReference type="ChEBI" id="CHEBI:29917"/>
        <dbReference type="ChEBI" id="CHEBI:35235"/>
        <dbReference type="ChEBI" id="CHEBI:57972"/>
        <dbReference type="ChEBI" id="CHEBI:64428"/>
        <dbReference type="EC" id="2.8.1.7"/>
    </reaction>
</comment>
<organism evidence="12 13">
    <name type="scientific">Galbitalea soli</name>
    <dbReference type="NCBI Taxonomy" id="1268042"/>
    <lineage>
        <taxon>Bacteria</taxon>
        <taxon>Bacillati</taxon>
        <taxon>Actinomycetota</taxon>
        <taxon>Actinomycetes</taxon>
        <taxon>Micrococcales</taxon>
        <taxon>Microbacteriaceae</taxon>
        <taxon>Galbitalea</taxon>
    </lineage>
</organism>
<dbReference type="InterPro" id="IPR020578">
    <property type="entry name" value="Aminotrans_V_PyrdxlP_BS"/>
</dbReference>
<evidence type="ECO:0000259" key="11">
    <source>
        <dbReference type="Pfam" id="PF00266"/>
    </source>
</evidence>
<evidence type="ECO:0000256" key="5">
    <source>
        <dbReference type="ARBA" id="ARBA00022723"/>
    </source>
</evidence>
<dbReference type="EC" id="2.8.1.7" evidence="3"/>
<comment type="similarity">
    <text evidence="2">Belongs to the class-V pyridoxal-phosphate-dependent aminotransferase family. NifS/IscS subfamily.</text>
</comment>
<evidence type="ECO:0000256" key="1">
    <source>
        <dbReference type="ARBA" id="ARBA00001933"/>
    </source>
</evidence>
<protein>
    <recommendedName>
        <fullName evidence="3">cysteine desulfurase</fullName>
        <ecNumber evidence="3">2.8.1.7</ecNumber>
    </recommendedName>
</protein>
<dbReference type="PANTHER" id="PTHR11601">
    <property type="entry name" value="CYSTEINE DESULFURYLASE FAMILY MEMBER"/>
    <property type="match status" value="1"/>
</dbReference>
<evidence type="ECO:0000313" key="13">
    <source>
        <dbReference type="Proteomes" id="UP000479756"/>
    </source>
</evidence>
<accession>A0A7C9PL69</accession>
<dbReference type="Pfam" id="PF00266">
    <property type="entry name" value="Aminotran_5"/>
    <property type="match status" value="1"/>
</dbReference>
<keyword evidence="4" id="KW-0808">Transferase</keyword>
<dbReference type="Gene3D" id="1.10.260.50">
    <property type="match status" value="1"/>
</dbReference>
<keyword evidence="5" id="KW-0479">Metal-binding</keyword>
<dbReference type="InterPro" id="IPR016454">
    <property type="entry name" value="Cysteine_dSase"/>
</dbReference>
<feature type="domain" description="Aminotransferase class V" evidence="11">
    <location>
        <begin position="2"/>
        <end position="361"/>
    </location>
</feature>
<reference evidence="12 13" key="1">
    <citation type="journal article" date="2014" name="Int. J. Syst. Evol. Microbiol.">
        <title>Description of Galbitalea soli gen. nov., sp. nov., and Frondihabitans sucicola sp. nov.</title>
        <authorList>
            <person name="Kim S.J."/>
            <person name="Lim J.M."/>
            <person name="Ahn J.H."/>
            <person name="Weon H.Y."/>
            <person name="Hamada M."/>
            <person name="Suzuki K."/>
            <person name="Ahn T.Y."/>
            <person name="Kwon S.W."/>
        </authorList>
    </citation>
    <scope>NUCLEOTIDE SEQUENCE [LARGE SCALE GENOMIC DNA]</scope>
    <source>
        <strain evidence="12 13">NBRC 108727</strain>
    </source>
</reference>
<gene>
    <name evidence="12" type="ORF">G3T37_00675</name>
</gene>
<keyword evidence="6" id="KW-0663">Pyridoxal phosphate</keyword>
<dbReference type="PANTHER" id="PTHR11601:SF34">
    <property type="entry name" value="CYSTEINE DESULFURASE"/>
    <property type="match status" value="1"/>
</dbReference>
<dbReference type="EMBL" id="JAAGWZ010000001">
    <property type="protein sequence ID" value="NEM89868.1"/>
    <property type="molecule type" value="Genomic_DNA"/>
</dbReference>
<dbReference type="RefSeq" id="WP_163471524.1">
    <property type="nucleotide sequence ID" value="NZ_JAAGWZ010000001.1"/>
</dbReference>
<dbReference type="GO" id="GO:0051536">
    <property type="term" value="F:iron-sulfur cluster binding"/>
    <property type="evidence" value="ECO:0007669"/>
    <property type="project" value="UniProtKB-KW"/>
</dbReference>
<keyword evidence="13" id="KW-1185">Reference proteome</keyword>
<dbReference type="PROSITE" id="PS00595">
    <property type="entry name" value="AA_TRANSFER_CLASS_5"/>
    <property type="match status" value="1"/>
</dbReference>